<feature type="region of interest" description="Disordered" evidence="1">
    <location>
        <begin position="1"/>
        <end position="28"/>
    </location>
</feature>
<evidence type="ECO:0008006" key="4">
    <source>
        <dbReference type="Google" id="ProtNLM"/>
    </source>
</evidence>
<gene>
    <name evidence="2" type="ORF">B5807_05475</name>
</gene>
<name>A0A1Y2M004_EPING</name>
<evidence type="ECO:0000313" key="2">
    <source>
        <dbReference type="EMBL" id="OSS49470.1"/>
    </source>
</evidence>
<organism evidence="2 3">
    <name type="scientific">Epicoccum nigrum</name>
    <name type="common">Soil fungus</name>
    <name type="synonym">Epicoccum purpurascens</name>
    <dbReference type="NCBI Taxonomy" id="105696"/>
    <lineage>
        <taxon>Eukaryota</taxon>
        <taxon>Fungi</taxon>
        <taxon>Dikarya</taxon>
        <taxon>Ascomycota</taxon>
        <taxon>Pezizomycotina</taxon>
        <taxon>Dothideomycetes</taxon>
        <taxon>Pleosporomycetidae</taxon>
        <taxon>Pleosporales</taxon>
        <taxon>Pleosporineae</taxon>
        <taxon>Didymellaceae</taxon>
        <taxon>Epicoccum</taxon>
    </lineage>
</organism>
<dbReference type="Proteomes" id="UP000193240">
    <property type="component" value="Unassembled WGS sequence"/>
</dbReference>
<protein>
    <recommendedName>
        <fullName evidence="4">F-box domain-containing protein</fullName>
    </recommendedName>
</protein>
<proteinExistence type="predicted"/>
<keyword evidence="3" id="KW-1185">Reference proteome</keyword>
<reference evidence="2 3" key="1">
    <citation type="journal article" date="2017" name="Genome Announc.">
        <title>Genome sequence of the saprophytic ascomycete Epicoccum nigrum ICMP 19927 strain isolated from New Zealand.</title>
        <authorList>
            <person name="Fokin M."/>
            <person name="Fleetwood D."/>
            <person name="Weir B.S."/>
            <person name="Villas-Boas S.G."/>
        </authorList>
    </citation>
    <scope>NUCLEOTIDE SEQUENCE [LARGE SCALE GENOMIC DNA]</scope>
    <source>
        <strain evidence="2 3">ICMP 19927</strain>
    </source>
</reference>
<dbReference type="InParanoid" id="A0A1Y2M004"/>
<sequence length="251" mass="29055">MEALPSDDAVARTEQSPSHTQPAPSQALVMDDDTKRMVEICTKLSPKNRSKMLSICEDLLVDAGLDRVGCYISRYVPPIRHFRFINLPLELRLIVARYALTADDPLDLKWLQYLPTKKLGTFKKLDQLTTLTRASKNIYNETLDLVWRLNSFDFRYESNDGAMKEKIGVFLYHMRNKSIPRIPIQVDQYVFIAGHDGCEDLFRIENLIAPLSLLEPRVQWRICDWLWVIPIKEAGFAADYMNFAENAKERE</sequence>
<feature type="compositionally biased region" description="Polar residues" evidence="1">
    <location>
        <begin position="13"/>
        <end position="24"/>
    </location>
</feature>
<dbReference type="EMBL" id="KZ107844">
    <property type="protein sequence ID" value="OSS49470.1"/>
    <property type="molecule type" value="Genomic_DNA"/>
</dbReference>
<evidence type="ECO:0000256" key="1">
    <source>
        <dbReference type="SAM" id="MobiDB-lite"/>
    </source>
</evidence>
<dbReference type="AlphaFoldDB" id="A0A1Y2M004"/>
<accession>A0A1Y2M004</accession>
<evidence type="ECO:0000313" key="3">
    <source>
        <dbReference type="Proteomes" id="UP000193240"/>
    </source>
</evidence>